<accession>A0A2S7T380</accession>
<dbReference type="PANTHER" id="PTHR43610">
    <property type="entry name" value="BLL6696 PROTEIN"/>
    <property type="match status" value="1"/>
</dbReference>
<protein>
    <submittedName>
        <fullName evidence="2">GNAT family N-acetyltransferase</fullName>
    </submittedName>
</protein>
<feature type="domain" description="N-acetyltransferase" evidence="1">
    <location>
        <begin position="14"/>
        <end position="153"/>
    </location>
</feature>
<evidence type="ECO:0000313" key="3">
    <source>
        <dbReference type="Proteomes" id="UP000239366"/>
    </source>
</evidence>
<keyword evidence="2" id="KW-0808">Transferase</keyword>
<dbReference type="AlphaFoldDB" id="A0A2S7T380"/>
<reference evidence="3" key="1">
    <citation type="submission" date="2016-11" db="EMBL/GenBank/DDBJ databases">
        <title>Trade-off between light-utilization and light-protection in marine flavobacteria.</title>
        <authorList>
            <person name="Kumagai Y."/>
            <person name="Yoshizawa S."/>
            <person name="Kogure K."/>
        </authorList>
    </citation>
    <scope>NUCLEOTIDE SEQUENCE [LARGE SCALE GENOMIC DNA]</scope>
    <source>
        <strain evidence="3">SG-18</strain>
    </source>
</reference>
<dbReference type="Proteomes" id="UP000239366">
    <property type="component" value="Unassembled WGS sequence"/>
</dbReference>
<name>A0A2S7T380_9FLAO</name>
<dbReference type="InterPro" id="IPR016181">
    <property type="entry name" value="Acyl_CoA_acyltransferase"/>
</dbReference>
<dbReference type="EMBL" id="MQVX01000001">
    <property type="protein sequence ID" value="PQJ14359.1"/>
    <property type="molecule type" value="Genomic_DNA"/>
</dbReference>
<dbReference type="RefSeq" id="WP_104999987.1">
    <property type="nucleotide sequence ID" value="NZ_MQVX01000001.1"/>
</dbReference>
<proteinExistence type="predicted"/>
<dbReference type="PANTHER" id="PTHR43610:SF1">
    <property type="entry name" value="N-ACETYLTRANSFERASE DOMAIN-CONTAINING PROTEIN"/>
    <property type="match status" value="1"/>
</dbReference>
<dbReference type="SUPFAM" id="SSF55729">
    <property type="entry name" value="Acyl-CoA N-acyltransferases (Nat)"/>
    <property type="match status" value="1"/>
</dbReference>
<dbReference type="GO" id="GO:0016747">
    <property type="term" value="F:acyltransferase activity, transferring groups other than amino-acyl groups"/>
    <property type="evidence" value="ECO:0007669"/>
    <property type="project" value="InterPro"/>
</dbReference>
<organism evidence="2 3">
    <name type="scientific">Aureicoccus marinus</name>
    <dbReference type="NCBI Taxonomy" id="754435"/>
    <lineage>
        <taxon>Bacteria</taxon>
        <taxon>Pseudomonadati</taxon>
        <taxon>Bacteroidota</taxon>
        <taxon>Flavobacteriia</taxon>
        <taxon>Flavobacteriales</taxon>
        <taxon>Flavobacteriaceae</taxon>
        <taxon>Aureicoccus</taxon>
    </lineage>
</organism>
<dbReference type="Pfam" id="PF13302">
    <property type="entry name" value="Acetyltransf_3"/>
    <property type="match status" value="1"/>
</dbReference>
<dbReference type="OrthoDB" id="9795199at2"/>
<keyword evidence="3" id="KW-1185">Reference proteome</keyword>
<gene>
    <name evidence="2" type="ORF">BST99_00095</name>
</gene>
<comment type="caution">
    <text evidence="2">The sequence shown here is derived from an EMBL/GenBank/DDBJ whole genome shotgun (WGS) entry which is preliminary data.</text>
</comment>
<dbReference type="InterPro" id="IPR000182">
    <property type="entry name" value="GNAT_dom"/>
</dbReference>
<evidence type="ECO:0000313" key="2">
    <source>
        <dbReference type="EMBL" id="PQJ14359.1"/>
    </source>
</evidence>
<sequence>MKWLQEFRLQGEHVRLEPLRREHRDELNAAAQDGDLYNLWFTSVPTQDKMDSFIETALQGYEADHSLPFVVRELSTDQLIGSTRFLNADAKNRRLEIGHTWYSKSWQGTRINKECKLLLLQHAFEGLECIAVEFRTNFHNWPSRRAIESLGAKKDGVLRNHRVDAQGLLRDTVVYSIIDQEWPTVKFSLQHKLKR</sequence>
<dbReference type="Gene3D" id="3.40.630.30">
    <property type="match status" value="1"/>
</dbReference>
<evidence type="ECO:0000259" key="1">
    <source>
        <dbReference type="Pfam" id="PF13302"/>
    </source>
</evidence>